<keyword evidence="7" id="KW-1185">Reference proteome</keyword>
<evidence type="ECO:0000313" key="7">
    <source>
        <dbReference type="Proteomes" id="UP000051883"/>
    </source>
</evidence>
<evidence type="ECO:0000313" key="6">
    <source>
        <dbReference type="Proteomes" id="UP000003675"/>
    </source>
</evidence>
<keyword evidence="1 4" id="KW-0808">Transferase</keyword>
<dbReference type="AlphaFoldDB" id="C8P8I7"/>
<dbReference type="Pfam" id="PF00583">
    <property type="entry name" value="Acetyltransf_1"/>
    <property type="match status" value="1"/>
</dbReference>
<dbReference type="PATRIC" id="fig|525309.8.peg.471"/>
<dbReference type="GO" id="GO:0016747">
    <property type="term" value="F:acyltransferase activity, transferring groups other than amino-acyl groups"/>
    <property type="evidence" value="ECO:0007669"/>
    <property type="project" value="InterPro"/>
</dbReference>
<dbReference type="PANTHER" id="PTHR43877">
    <property type="entry name" value="AMINOALKYLPHOSPHONATE N-ACETYLTRANSFERASE-RELATED-RELATED"/>
    <property type="match status" value="1"/>
</dbReference>
<name>C8P8I7_9LACO</name>
<comment type="caution">
    <text evidence="4">The sequence shown here is derived from an EMBL/GenBank/DDBJ whole genome shotgun (WGS) entry which is preliminary data.</text>
</comment>
<feature type="domain" description="N-acetyltransferase" evidence="3">
    <location>
        <begin position="7"/>
        <end position="177"/>
    </location>
</feature>
<dbReference type="Proteomes" id="UP000003675">
    <property type="component" value="Unassembled WGS sequence"/>
</dbReference>
<dbReference type="PROSITE" id="PS51186">
    <property type="entry name" value="GNAT"/>
    <property type="match status" value="1"/>
</dbReference>
<organism evidence="4 6">
    <name type="scientific">Limosilactobacillus antri DSM 16041</name>
    <dbReference type="NCBI Taxonomy" id="525309"/>
    <lineage>
        <taxon>Bacteria</taxon>
        <taxon>Bacillati</taxon>
        <taxon>Bacillota</taxon>
        <taxon>Bacilli</taxon>
        <taxon>Lactobacillales</taxon>
        <taxon>Lactobacillaceae</taxon>
        <taxon>Limosilactobacillus</taxon>
    </lineage>
</organism>
<dbReference type="EMBL" id="ACLL01000047">
    <property type="protein sequence ID" value="EEW53201.1"/>
    <property type="molecule type" value="Genomic_DNA"/>
</dbReference>
<gene>
    <name evidence="4" type="primary">wecD2</name>
    <name evidence="5" type="ORF">FC31_GL000462</name>
    <name evidence="4" type="ORF">HMPREF0494_1631</name>
</gene>
<proteinExistence type="predicted"/>
<accession>C8P8I7</accession>
<protein>
    <submittedName>
        <fullName evidence="4">Acetyltransferase, GNAT family</fullName>
    </submittedName>
    <submittedName>
        <fullName evidence="5">GNAT family acetyltransferase</fullName>
    </submittedName>
</protein>
<dbReference type="InterPro" id="IPR050832">
    <property type="entry name" value="Bact_Acetyltransf"/>
</dbReference>
<dbReference type="Proteomes" id="UP000051883">
    <property type="component" value="Unassembled WGS sequence"/>
</dbReference>
<evidence type="ECO:0000256" key="1">
    <source>
        <dbReference type="ARBA" id="ARBA00022679"/>
    </source>
</evidence>
<dbReference type="InterPro" id="IPR016181">
    <property type="entry name" value="Acyl_CoA_acyltransferase"/>
</dbReference>
<dbReference type="InterPro" id="IPR000182">
    <property type="entry name" value="GNAT_dom"/>
</dbReference>
<dbReference type="EMBL" id="AZDK01000015">
    <property type="protein sequence ID" value="KRK59696.1"/>
    <property type="molecule type" value="Genomic_DNA"/>
</dbReference>
<evidence type="ECO:0000313" key="5">
    <source>
        <dbReference type="EMBL" id="KRK59696.1"/>
    </source>
</evidence>
<dbReference type="eggNOG" id="COG0456">
    <property type="taxonomic scope" value="Bacteria"/>
</dbReference>
<dbReference type="STRING" id="525309.HMPREF0494_1631"/>
<keyword evidence="2" id="KW-0012">Acyltransferase</keyword>
<evidence type="ECO:0000256" key="2">
    <source>
        <dbReference type="ARBA" id="ARBA00023315"/>
    </source>
</evidence>
<reference evidence="5 7" key="2">
    <citation type="journal article" date="2015" name="Genome Announc.">
        <title>Expanding the biotechnology potential of lactobacilli through comparative genomics of 213 strains and associated genera.</title>
        <authorList>
            <person name="Sun Z."/>
            <person name="Harris H.M."/>
            <person name="McCann A."/>
            <person name="Guo C."/>
            <person name="Argimon S."/>
            <person name="Zhang W."/>
            <person name="Yang X."/>
            <person name="Jeffery I.B."/>
            <person name="Cooney J.C."/>
            <person name="Kagawa T.F."/>
            <person name="Liu W."/>
            <person name="Song Y."/>
            <person name="Salvetti E."/>
            <person name="Wrobel A."/>
            <person name="Rasinkangas P."/>
            <person name="Parkhill J."/>
            <person name="Rea M.C."/>
            <person name="O'Sullivan O."/>
            <person name="Ritari J."/>
            <person name="Douillard F.P."/>
            <person name="Paul Ross R."/>
            <person name="Yang R."/>
            <person name="Briner A.E."/>
            <person name="Felis G.E."/>
            <person name="de Vos W.M."/>
            <person name="Barrangou R."/>
            <person name="Klaenhammer T.R."/>
            <person name="Caufield P.W."/>
            <person name="Cui Y."/>
            <person name="Zhang H."/>
            <person name="O'Toole P.W."/>
        </authorList>
    </citation>
    <scope>NUCLEOTIDE SEQUENCE [LARGE SCALE GENOMIC DNA]</scope>
    <source>
        <strain evidence="5 7">DSM 16041</strain>
    </source>
</reference>
<dbReference type="SUPFAM" id="SSF55729">
    <property type="entry name" value="Acyl-CoA N-acyltransferases (Nat)"/>
    <property type="match status" value="1"/>
</dbReference>
<dbReference type="RefSeq" id="WP_007123178.1">
    <property type="nucleotide sequence ID" value="NZ_AZDK01000015.1"/>
</dbReference>
<evidence type="ECO:0000313" key="4">
    <source>
        <dbReference type="EMBL" id="EEW53201.1"/>
    </source>
</evidence>
<dbReference type="Gene3D" id="3.40.630.30">
    <property type="match status" value="1"/>
</dbReference>
<dbReference type="OrthoDB" id="7205533at2"/>
<sequence>MTEQVQGRFREVTTNKQDLAQLEAIMRETFTDTFGGEQSAADLSAFLDKNYNPPVLKRELADTNSQTFFYEVDGQPAAYLKVNWATAQTEQQFDNALEIQRIYVRKPFQKLHIGGVLMRRALEIAQQQNRDQVWLGVYEHNLNAQGFYQHFGFQRVDQHMFMVGTDPQTDFLLAKKL</sequence>
<evidence type="ECO:0000259" key="3">
    <source>
        <dbReference type="PROSITE" id="PS51186"/>
    </source>
</evidence>
<dbReference type="CDD" id="cd04301">
    <property type="entry name" value="NAT_SF"/>
    <property type="match status" value="1"/>
</dbReference>
<dbReference type="HOGENOM" id="CLU_013985_18_0_9"/>
<reference evidence="4 6" key="1">
    <citation type="submission" date="2009-09" db="EMBL/GenBank/DDBJ databases">
        <authorList>
            <person name="Qin X."/>
            <person name="Bachman B."/>
            <person name="Battles P."/>
            <person name="Bell A."/>
            <person name="Bess C."/>
            <person name="Bickham C."/>
            <person name="Chaboub L."/>
            <person name="Chen D."/>
            <person name="Coyle M."/>
            <person name="Deiros D.R."/>
            <person name="Dinh H."/>
            <person name="Forbes L."/>
            <person name="Fowler G."/>
            <person name="Francisco L."/>
            <person name="Fu Q."/>
            <person name="Gubbala S."/>
            <person name="Hale W."/>
            <person name="Han Y."/>
            <person name="Hemphill L."/>
            <person name="Highlander S.K."/>
            <person name="Hirani K."/>
            <person name="Hogues M."/>
            <person name="Jackson L."/>
            <person name="Jakkamsetti A."/>
            <person name="Javaid M."/>
            <person name="Jiang H."/>
            <person name="Korchina V."/>
            <person name="Kovar C."/>
            <person name="Lara F."/>
            <person name="Lee S."/>
            <person name="Mata R."/>
            <person name="Mathew T."/>
            <person name="Moen C."/>
            <person name="Morales K."/>
            <person name="Munidasa M."/>
            <person name="Nazareth L."/>
            <person name="Ngo R."/>
            <person name="Nguyen L."/>
            <person name="Okwuonu G."/>
            <person name="Ongeri F."/>
            <person name="Patil S."/>
            <person name="Petrosino J."/>
            <person name="Pham C."/>
            <person name="Pham P."/>
            <person name="Pu L.-L."/>
            <person name="Puazo M."/>
            <person name="Raj R."/>
            <person name="Reid J."/>
            <person name="Rouhana J."/>
            <person name="Saada N."/>
            <person name="Shang Y."/>
            <person name="Simmons D."/>
            <person name="Thornton R."/>
            <person name="Warren J."/>
            <person name="Weissenberger G."/>
            <person name="Zhang J."/>
            <person name="Zhang L."/>
            <person name="Zhou C."/>
            <person name="Zhu D."/>
            <person name="Muzny D."/>
            <person name="Worley K."/>
            <person name="Gibbs R."/>
        </authorList>
    </citation>
    <scope>NUCLEOTIDE SEQUENCE [LARGE SCALE GENOMIC DNA]</scope>
    <source>
        <strain evidence="4 6">DSM 16041</strain>
    </source>
</reference>